<reference evidence="3" key="1">
    <citation type="submission" date="2020-06" db="EMBL/GenBank/DDBJ databases">
        <authorList>
            <consortium name="Plant Systems Biology data submission"/>
        </authorList>
    </citation>
    <scope>NUCLEOTIDE SEQUENCE</scope>
    <source>
        <strain evidence="3">D6</strain>
    </source>
</reference>
<feature type="region of interest" description="Disordered" evidence="1">
    <location>
        <begin position="97"/>
        <end position="128"/>
    </location>
</feature>
<feature type="compositionally biased region" description="Basic and acidic residues" evidence="1">
    <location>
        <begin position="273"/>
        <end position="292"/>
    </location>
</feature>
<evidence type="ECO:0000256" key="1">
    <source>
        <dbReference type="SAM" id="MobiDB-lite"/>
    </source>
</evidence>
<proteinExistence type="predicted"/>
<gene>
    <name evidence="3" type="ORF">SEMRO_2209_G319170.2</name>
</gene>
<comment type="caution">
    <text evidence="3">The sequence shown here is derived from an EMBL/GenBank/DDBJ whole genome shotgun (WGS) entry which is preliminary data.</text>
</comment>
<evidence type="ECO:0000256" key="2">
    <source>
        <dbReference type="SAM" id="Phobius"/>
    </source>
</evidence>
<feature type="compositionally biased region" description="Basic and acidic residues" evidence="1">
    <location>
        <begin position="117"/>
        <end position="128"/>
    </location>
</feature>
<feature type="compositionally biased region" description="Pro residues" evidence="1">
    <location>
        <begin position="311"/>
        <end position="320"/>
    </location>
</feature>
<dbReference type="EMBL" id="CAICTM010002207">
    <property type="protein sequence ID" value="CAB9528369.1"/>
    <property type="molecule type" value="Genomic_DNA"/>
</dbReference>
<keyword evidence="4" id="KW-1185">Reference proteome</keyword>
<feature type="transmembrane region" description="Helical" evidence="2">
    <location>
        <begin position="166"/>
        <end position="189"/>
    </location>
</feature>
<feature type="region of interest" description="Disordered" evidence="1">
    <location>
        <begin position="258"/>
        <end position="322"/>
    </location>
</feature>
<dbReference type="Proteomes" id="UP001153069">
    <property type="component" value="Unassembled WGS sequence"/>
</dbReference>
<feature type="region of interest" description="Disordered" evidence="1">
    <location>
        <begin position="526"/>
        <end position="553"/>
    </location>
</feature>
<keyword evidence="2" id="KW-1133">Transmembrane helix</keyword>
<evidence type="ECO:0000313" key="3">
    <source>
        <dbReference type="EMBL" id="CAB9528369.1"/>
    </source>
</evidence>
<evidence type="ECO:0000313" key="4">
    <source>
        <dbReference type="Proteomes" id="UP001153069"/>
    </source>
</evidence>
<feature type="transmembrane region" description="Helical" evidence="2">
    <location>
        <begin position="195"/>
        <end position="217"/>
    </location>
</feature>
<protein>
    <submittedName>
        <fullName evidence="3">Uncharacterized protein</fullName>
    </submittedName>
</protein>
<keyword evidence="2" id="KW-0812">Transmembrane</keyword>
<accession>A0A9N8EYN6</accession>
<dbReference type="AlphaFoldDB" id="A0A9N8EYN6"/>
<feature type="compositionally biased region" description="Basic and acidic residues" evidence="1">
    <location>
        <begin position="536"/>
        <end position="551"/>
    </location>
</feature>
<name>A0A9N8EYN6_9STRA</name>
<sequence length="606" mass="67480">MKETHTTGENWQGCDDDIDSAKAKDTTMATGTEYAKQFIVSDLESLESKESIPRCPPVCRPWRPSNQRFEKSERATVMPLRKPQRQKTTDINQWKRCVDDIEDPSSTQDDGSTILGKPERSPATEKEGTSDLVALPFAVAEEKERNEQGKYLRVVGAAETARQKRIAWGSIILLAAVMLLPPALLIRTLLGNEAVLGYCFGLMIAVLPLSLVAKLVASRTGSKLAFVRSSPVGLRKRTVPNNWILRCRMSGLSFPQLQATDSPSVAPPPSADDAAHPTKDKEPYNGDTRTQKETNPVPEPATSPSQEPNKPQEPPAPVPGPSKLLPPKFLCDLCGVQFKTWQERDRHVMFDTGHLGQVYAKKGLVIDDQVAEEACHQMAVTNSALEGDVDYSKVTDSARMLQSEYYDSVVEMALLNYESFHSMERGTATFALVNGTSAGIRGWAACAINDVPTQDEIRREVEAMVCRVFPEELDNVNKMMLQFKGREEELVETLRTLQERGVAQKARTATKDKRGDSQVVENEVFLSTPNKPTGVTKEDSTENKTSRRGDQEETQMLRRAMMESMLELEGVRPPCHVHEKDEESIWNSEEFECYSDVDTSCAQSNH</sequence>
<keyword evidence="2" id="KW-0472">Membrane</keyword>
<organism evidence="3 4">
    <name type="scientific">Seminavis robusta</name>
    <dbReference type="NCBI Taxonomy" id="568900"/>
    <lineage>
        <taxon>Eukaryota</taxon>
        <taxon>Sar</taxon>
        <taxon>Stramenopiles</taxon>
        <taxon>Ochrophyta</taxon>
        <taxon>Bacillariophyta</taxon>
        <taxon>Bacillariophyceae</taxon>
        <taxon>Bacillariophycidae</taxon>
        <taxon>Naviculales</taxon>
        <taxon>Naviculaceae</taxon>
        <taxon>Seminavis</taxon>
    </lineage>
</organism>